<dbReference type="HAMAP" id="MF_02033">
    <property type="entry name" value="FtsA"/>
    <property type="match status" value="1"/>
</dbReference>
<dbReference type="PANTHER" id="PTHR32432:SF4">
    <property type="entry name" value="CELL DIVISION PROTEIN FTSA"/>
    <property type="match status" value="1"/>
</dbReference>
<dbReference type="KEGG" id="schy:GVO57_00535"/>
<gene>
    <name evidence="5 8" type="primary">ftsA</name>
    <name evidence="8" type="ORF">GVO57_00535</name>
</gene>
<evidence type="ECO:0000256" key="6">
    <source>
        <dbReference type="PIRNR" id="PIRNR003101"/>
    </source>
</evidence>
<evidence type="ECO:0000256" key="3">
    <source>
        <dbReference type="ARBA" id="ARBA00023136"/>
    </source>
</evidence>
<dbReference type="SUPFAM" id="SSF53067">
    <property type="entry name" value="Actin-like ATPase domain"/>
    <property type="match status" value="2"/>
</dbReference>
<dbReference type="SMART" id="SM00842">
    <property type="entry name" value="FtsA"/>
    <property type="match status" value="1"/>
</dbReference>
<dbReference type="NCBIfam" id="TIGR01174">
    <property type="entry name" value="ftsA"/>
    <property type="match status" value="1"/>
</dbReference>
<organism evidence="8 9">
    <name type="scientific">Sphingomonas changnyeongensis</name>
    <dbReference type="NCBI Taxonomy" id="2698679"/>
    <lineage>
        <taxon>Bacteria</taxon>
        <taxon>Pseudomonadati</taxon>
        <taxon>Pseudomonadota</taxon>
        <taxon>Alphaproteobacteria</taxon>
        <taxon>Sphingomonadales</taxon>
        <taxon>Sphingomonadaceae</taxon>
        <taxon>Sphingomonas</taxon>
    </lineage>
</organism>
<dbReference type="CDD" id="cd24048">
    <property type="entry name" value="ASKHA_NBD_FtsA"/>
    <property type="match status" value="1"/>
</dbReference>
<keyword evidence="4 5" id="KW-0131">Cell cycle</keyword>
<dbReference type="InterPro" id="IPR050696">
    <property type="entry name" value="FtsA/MreB"/>
</dbReference>
<dbReference type="Gene3D" id="3.30.1490.110">
    <property type="match status" value="1"/>
</dbReference>
<feature type="domain" description="SHS2" evidence="7">
    <location>
        <begin position="17"/>
        <end position="203"/>
    </location>
</feature>
<dbReference type="Pfam" id="PF14450">
    <property type="entry name" value="FtsA"/>
    <property type="match status" value="1"/>
</dbReference>
<evidence type="ECO:0000259" key="7">
    <source>
        <dbReference type="SMART" id="SM00842"/>
    </source>
</evidence>
<accession>A0A7Z2NUC2</accession>
<dbReference type="InterPro" id="IPR043129">
    <property type="entry name" value="ATPase_NBD"/>
</dbReference>
<evidence type="ECO:0000256" key="4">
    <source>
        <dbReference type="ARBA" id="ARBA00023306"/>
    </source>
</evidence>
<keyword evidence="2 5" id="KW-0132">Cell division</keyword>
<evidence type="ECO:0000313" key="9">
    <source>
        <dbReference type="Proteomes" id="UP000464468"/>
    </source>
</evidence>
<reference evidence="8 9" key="1">
    <citation type="submission" date="2020-01" db="EMBL/GenBank/DDBJ databases">
        <title>Sphingomonas sp. C33 whole genome sequece.</title>
        <authorList>
            <person name="Park C."/>
        </authorList>
    </citation>
    <scope>NUCLEOTIDE SEQUENCE [LARGE SCALE GENOMIC DNA]</scope>
    <source>
        <strain evidence="8 9">C33</strain>
    </source>
</reference>
<protein>
    <recommendedName>
        <fullName evidence="5 6">Cell division protein FtsA</fullName>
    </recommendedName>
</protein>
<keyword evidence="3 5" id="KW-0472">Membrane</keyword>
<dbReference type="EMBL" id="CP047895">
    <property type="protein sequence ID" value="QHL89590.1"/>
    <property type="molecule type" value="Genomic_DNA"/>
</dbReference>
<dbReference type="AlphaFoldDB" id="A0A7Z2NUC2"/>
<dbReference type="PIRSF" id="PIRSF003101">
    <property type="entry name" value="FtsA"/>
    <property type="match status" value="1"/>
</dbReference>
<evidence type="ECO:0000256" key="2">
    <source>
        <dbReference type="ARBA" id="ARBA00022618"/>
    </source>
</evidence>
<keyword evidence="1 5" id="KW-1003">Cell membrane</keyword>
<dbReference type="InterPro" id="IPR020823">
    <property type="entry name" value="Cell_div_FtsA"/>
</dbReference>
<dbReference type="PANTHER" id="PTHR32432">
    <property type="entry name" value="CELL DIVISION PROTEIN FTSA-RELATED"/>
    <property type="match status" value="1"/>
</dbReference>
<dbReference type="Gene3D" id="3.30.420.40">
    <property type="match status" value="2"/>
</dbReference>
<sequence length="428" mass="44605">MSRRDGRSAGARTERLITALDIGSSKVSALIAARGEGGAIEVLGTGQRESRGVKRGYVADMAATELAVREAVEQAERIAGVNIEDVWVSFSAGGLVSNIASVEVELGGHRIEQQDIDQLLAAGRDSIDPAGRMVLHAQPTLYTIDGLTDVRNPRGLHADRLGVNIHVVAADPSPVRNLDLCVRSAHLDVRSIVAAPVATGLACLSDEERDLGVALVELGAGVTNVSLFSGGVLVALASLPIGAADITDDIASAFGTRRAQAERMKCFYGSATASPRDNHDMIDVAPLSAEEESGDVQRITRAQLIAVIRERLEQMMGDISRALKDMGFAGPNGRQVVLTGGGAELKGMADYAQGVLGRAVRVGRPRGLAGLPDAHSGPAFATLAGLTCYAASDPVDLRAAPLAAAQTMVRASGSALIQRLVAAFRTNL</sequence>
<proteinExistence type="inferred from homology"/>
<keyword evidence="9" id="KW-1185">Reference proteome</keyword>
<name>A0A7Z2NUC2_9SPHN</name>
<dbReference type="InterPro" id="IPR003494">
    <property type="entry name" value="SHS2_FtsA"/>
</dbReference>
<comment type="subcellular location">
    <subcellularLocation>
        <location evidence="5">Cell membrane</location>
        <topology evidence="5">Peripheral membrane protein</topology>
        <orientation evidence="5">Cytoplasmic side</orientation>
    </subcellularLocation>
    <text evidence="5">Localizes to the Z ring in an FtsZ-dependent manner. Targeted to the membrane through a conserved C-terminal amphipathic helix.</text>
</comment>
<dbReference type="GO" id="GO:0009898">
    <property type="term" value="C:cytoplasmic side of plasma membrane"/>
    <property type="evidence" value="ECO:0007669"/>
    <property type="project" value="UniProtKB-UniRule"/>
</dbReference>
<dbReference type="Proteomes" id="UP000464468">
    <property type="component" value="Chromosome"/>
</dbReference>
<evidence type="ECO:0000256" key="5">
    <source>
        <dbReference type="HAMAP-Rule" id="MF_02033"/>
    </source>
</evidence>
<comment type="subunit">
    <text evidence="5">Self-interacts. Interacts with FtsZ.</text>
</comment>
<evidence type="ECO:0000256" key="1">
    <source>
        <dbReference type="ARBA" id="ARBA00022475"/>
    </source>
</evidence>
<dbReference type="RefSeq" id="WP_160590974.1">
    <property type="nucleotide sequence ID" value="NZ_CP047895.1"/>
</dbReference>
<dbReference type="GO" id="GO:0032153">
    <property type="term" value="C:cell division site"/>
    <property type="evidence" value="ECO:0007669"/>
    <property type="project" value="UniProtKB-UniRule"/>
</dbReference>
<comment type="similarity">
    <text evidence="5 6">Belongs to the FtsA/MreB family.</text>
</comment>
<comment type="function">
    <text evidence="5 6">Cell division protein that is involved in the assembly of the Z ring. May serve as a membrane anchor for the Z ring.</text>
</comment>
<dbReference type="Pfam" id="PF02491">
    <property type="entry name" value="SHS2_FTSA"/>
    <property type="match status" value="1"/>
</dbReference>
<dbReference type="GO" id="GO:0043093">
    <property type="term" value="P:FtsZ-dependent cytokinesis"/>
    <property type="evidence" value="ECO:0007669"/>
    <property type="project" value="UniProtKB-UniRule"/>
</dbReference>
<evidence type="ECO:0000313" key="8">
    <source>
        <dbReference type="EMBL" id="QHL89590.1"/>
    </source>
</evidence>